<feature type="compositionally biased region" description="Basic and acidic residues" evidence="1">
    <location>
        <begin position="121"/>
        <end position="139"/>
    </location>
</feature>
<feature type="compositionally biased region" description="Low complexity" evidence="1">
    <location>
        <begin position="49"/>
        <end position="71"/>
    </location>
</feature>
<dbReference type="InterPro" id="IPR024260">
    <property type="entry name" value="Vac7"/>
</dbReference>
<dbReference type="Pfam" id="PF12751">
    <property type="entry name" value="Vac7"/>
    <property type="match status" value="1"/>
</dbReference>
<dbReference type="Proteomes" id="UP000789901">
    <property type="component" value="Unassembled WGS sequence"/>
</dbReference>
<dbReference type="PANTHER" id="PTHR28258:SF1">
    <property type="entry name" value="VACUOLAR SEGREGATION PROTEIN 7"/>
    <property type="match status" value="1"/>
</dbReference>
<feature type="region of interest" description="Disordered" evidence="1">
    <location>
        <begin position="1"/>
        <end position="88"/>
    </location>
</feature>
<proteinExistence type="predicted"/>
<name>A0ABN7UFP5_GIGMA</name>
<dbReference type="EMBL" id="CAJVQB010002730">
    <property type="protein sequence ID" value="CAG8585357.1"/>
    <property type="molecule type" value="Genomic_DNA"/>
</dbReference>
<evidence type="ECO:0000256" key="1">
    <source>
        <dbReference type="SAM" id="MobiDB-lite"/>
    </source>
</evidence>
<feature type="region of interest" description="Disordered" evidence="1">
    <location>
        <begin position="119"/>
        <end position="147"/>
    </location>
</feature>
<organism evidence="2 3">
    <name type="scientific">Gigaspora margarita</name>
    <dbReference type="NCBI Taxonomy" id="4874"/>
    <lineage>
        <taxon>Eukaryota</taxon>
        <taxon>Fungi</taxon>
        <taxon>Fungi incertae sedis</taxon>
        <taxon>Mucoromycota</taxon>
        <taxon>Glomeromycotina</taxon>
        <taxon>Glomeromycetes</taxon>
        <taxon>Diversisporales</taxon>
        <taxon>Gigasporaceae</taxon>
        <taxon>Gigaspora</taxon>
    </lineage>
</organism>
<gene>
    <name evidence="2" type="ORF">GMARGA_LOCUS6150</name>
</gene>
<reference evidence="2 3" key="1">
    <citation type="submission" date="2021-06" db="EMBL/GenBank/DDBJ databases">
        <authorList>
            <person name="Kallberg Y."/>
            <person name="Tangrot J."/>
            <person name="Rosling A."/>
        </authorList>
    </citation>
    <scope>NUCLEOTIDE SEQUENCE [LARGE SCALE GENOMIC DNA]</scope>
    <source>
        <strain evidence="2 3">120-4 pot B 10/14</strain>
    </source>
</reference>
<sequence length="529" mass="58618">MSTGAPIPSIEISPNFSLIDNFEKEEPGRCNTSNDSPSGSLVSETSGGSPDQLQQPQQLQSQSQSQPLLKEQPVDQQQRLSSKKTSHAKKLVDKFATFSPMRNKGSDRRLIVETAYSNYNGKKDGFQSDQRSKPAELKSQKKKKRTPINITEGMTKADIFAATVASAIDAADDADEEEVYYTYSTSNSRTPSLNSLNGLHPLSNQSLPHDNSNISQQFQIPPNVYNAFSAPYRTYNTFPHRSHFPNGFYNNNPSASEYNSSNTLPNYTPSNYLYSNWYDERYPLFAKTRPQSYETRRRQSCAPTISTLTVIIIFLLASSYLLYYESTCPLSDVNIKDISNVFAADKELMFDIQVKGRNYGLWDIEIIDTDLSIFATPVRNVPGGIPGGIPGGPGSHWDDDVTFSSFQEAAPSEYLGSILAFDEPLIFPSGINRTGVISTPTGQVRLRNPGGEDKQSQERWSYLLQTQFDLTVRGVLKYTLPFSKSYVATVCFAQRIDGSDGSLDKDVVLNPTCSSTKILGVPDVCSPSL</sequence>
<dbReference type="PANTHER" id="PTHR28258">
    <property type="entry name" value="VACUOLAR SEGREGATION PROTEIN 7"/>
    <property type="match status" value="1"/>
</dbReference>
<accession>A0ABN7UFP5</accession>
<comment type="caution">
    <text evidence="2">The sequence shown here is derived from an EMBL/GenBank/DDBJ whole genome shotgun (WGS) entry which is preliminary data.</text>
</comment>
<evidence type="ECO:0000313" key="3">
    <source>
        <dbReference type="Proteomes" id="UP000789901"/>
    </source>
</evidence>
<feature type="compositionally biased region" description="Polar residues" evidence="1">
    <location>
        <begin position="30"/>
        <end position="48"/>
    </location>
</feature>
<protein>
    <submittedName>
        <fullName evidence="2">22433_t:CDS:1</fullName>
    </submittedName>
</protein>
<evidence type="ECO:0000313" key="2">
    <source>
        <dbReference type="EMBL" id="CAG8585357.1"/>
    </source>
</evidence>
<keyword evidence="3" id="KW-1185">Reference proteome</keyword>